<organism evidence="1 2">
    <name type="scientific">Micromonospora echinaurantiaca</name>
    <dbReference type="NCBI Taxonomy" id="47857"/>
    <lineage>
        <taxon>Bacteria</taxon>
        <taxon>Bacillati</taxon>
        <taxon>Actinomycetota</taxon>
        <taxon>Actinomycetes</taxon>
        <taxon>Micromonosporales</taxon>
        <taxon>Micromonosporaceae</taxon>
        <taxon>Micromonospora</taxon>
    </lineage>
</organism>
<dbReference type="AlphaFoldDB" id="A0A1C5IDX3"/>
<sequence>MTDIHGPLARYAERMHTVIGDRHHVASPLGAWLLLALAGPATAGADRAELEDVLGTDVVNAGEAARALLEAPHPLVAAATAVWHRPGLDVGALDRWRATLPGTTGTGPLPDQAALDDWAREHTLGLIDQFPVSVTSETLLLLASALATRISWENPFDVTTAGDLGPASPWAGRLRRTLRSPEHGHQCWIAGSRRAGDVAVHSASSGQVATADGQAGLVVVSVAAAPDVAPVDVLATAYELATAAVQAPDGEEPRGKRRHKAARAGGRRSLFDLPLGDTALWTLREEPTVTYAPDGREERIRAVLPCWSAESRIELNEDRLGFPVATWAFGELLDTPELAAEVVQKAVARYSRYGFEAAAVTGWAMATSMPPEGVARIAELRFGHPYAVVAVATDTRSDGTAGPWHGVPVFSAWVAEPDELPEADLADRYE</sequence>
<evidence type="ECO:0000313" key="1">
    <source>
        <dbReference type="EMBL" id="SCG56283.1"/>
    </source>
</evidence>
<gene>
    <name evidence="1" type="ORF">GA0070609_3143</name>
</gene>
<name>A0A1C5IDX3_9ACTN</name>
<dbReference type="RefSeq" id="WP_088994472.1">
    <property type="nucleotide sequence ID" value="NZ_LT607750.1"/>
</dbReference>
<dbReference type="Gene3D" id="3.30.497.10">
    <property type="entry name" value="Antithrombin, subunit I, domain 2"/>
    <property type="match status" value="1"/>
</dbReference>
<dbReference type="InterPro" id="IPR042178">
    <property type="entry name" value="Serpin_sf_1"/>
</dbReference>
<dbReference type="Proteomes" id="UP000198217">
    <property type="component" value="Chromosome I"/>
</dbReference>
<dbReference type="SUPFAM" id="SSF56574">
    <property type="entry name" value="Serpins"/>
    <property type="match status" value="1"/>
</dbReference>
<keyword evidence="2" id="KW-1185">Reference proteome</keyword>
<evidence type="ECO:0008006" key="3">
    <source>
        <dbReference type="Google" id="ProtNLM"/>
    </source>
</evidence>
<reference evidence="1 2" key="1">
    <citation type="submission" date="2016-06" db="EMBL/GenBank/DDBJ databases">
        <authorList>
            <person name="Kjaerup R.B."/>
            <person name="Dalgaard T.S."/>
            <person name="Juul-Madsen H.R."/>
        </authorList>
    </citation>
    <scope>NUCLEOTIDE SEQUENCE [LARGE SCALE GENOMIC DNA]</scope>
    <source>
        <strain evidence="1 2">DSM 43904</strain>
    </source>
</reference>
<proteinExistence type="predicted"/>
<dbReference type="InterPro" id="IPR036186">
    <property type="entry name" value="Serpin_sf"/>
</dbReference>
<protein>
    <recommendedName>
        <fullName evidence="3">Serpin (Serine protease inhibitor)</fullName>
    </recommendedName>
</protein>
<evidence type="ECO:0000313" key="2">
    <source>
        <dbReference type="Proteomes" id="UP000198217"/>
    </source>
</evidence>
<dbReference type="EMBL" id="LT607750">
    <property type="protein sequence ID" value="SCG56283.1"/>
    <property type="molecule type" value="Genomic_DNA"/>
</dbReference>
<accession>A0A1C5IDX3</accession>